<evidence type="ECO:0000313" key="2">
    <source>
        <dbReference type="EMBL" id="KAJ8895013.1"/>
    </source>
</evidence>
<accession>A0ABQ9IGK7</accession>
<keyword evidence="3" id="KW-1185">Reference proteome</keyword>
<dbReference type="Proteomes" id="UP001159363">
    <property type="component" value="Chromosome 1"/>
</dbReference>
<sequence length="565" mass="63223">MKATKSEHYPFRYFRFRELKTNMKENRIEYREWPGLIQNWNRGRRTNIVHECTVKKIELGIGIIREFNDLQARLRSSVYTRASVVCSLVASPVSSQCFPAPGSMALAACLLYSLLLAQSRPRTAQQAPGVVHFGRRHMEKDDFRYSTLPSYRLRTVQPGLIPWLVEAISAYRSFAIWAPIVATAVLTDGVRFPAGSLPHGEIVPNDAVGRRVFSGVSSFSLPCIPVLLHSRLASPLFALETSVLGAAQNVSTAGALAVFNTKPGPHRPHETAGAVVVQWLDYSPPTKANLVRFLPGSLPDSCAWESCRTMALFSGICRFLRSCISALLHTQLTPPCSALKTTDVVSVPATVYSRIQSRNISQIFRELQKYVGTPIANQRLVTYSPVGSSANSDHFAALSRNLGVRTNQTQGQLPEPLATNHRTGMPTSKEPPRLFRFCARVYSVVPAVRCTTVRPKIWTNTLMTNTGQLEGFLRENPEVLSPPAIRQQHLRLILHFNASKKSQYQHCGYEVIRTHGAAAVTTELNNPHPFAQRRWTLPTRPTRFVLLHINFLIWRRLRSLKAILT</sequence>
<evidence type="ECO:0000313" key="3">
    <source>
        <dbReference type="Proteomes" id="UP001159363"/>
    </source>
</evidence>
<reference evidence="2 3" key="1">
    <citation type="submission" date="2023-02" db="EMBL/GenBank/DDBJ databases">
        <title>LHISI_Scaffold_Assembly.</title>
        <authorList>
            <person name="Stuart O.P."/>
            <person name="Cleave R."/>
            <person name="Magrath M.J.L."/>
            <person name="Mikheyev A.S."/>
        </authorList>
    </citation>
    <scope>NUCLEOTIDE SEQUENCE [LARGE SCALE GENOMIC DNA]</scope>
    <source>
        <strain evidence="2">Daus_M_001</strain>
        <tissue evidence="2">Leg muscle</tissue>
    </source>
</reference>
<feature type="region of interest" description="Disordered" evidence="1">
    <location>
        <begin position="408"/>
        <end position="429"/>
    </location>
</feature>
<gene>
    <name evidence="2" type="ORF">PR048_000322</name>
</gene>
<dbReference type="EMBL" id="JARBHB010000001">
    <property type="protein sequence ID" value="KAJ8895013.1"/>
    <property type="molecule type" value="Genomic_DNA"/>
</dbReference>
<evidence type="ECO:0000256" key="1">
    <source>
        <dbReference type="SAM" id="MobiDB-lite"/>
    </source>
</evidence>
<comment type="caution">
    <text evidence="2">The sequence shown here is derived from an EMBL/GenBank/DDBJ whole genome shotgun (WGS) entry which is preliminary data.</text>
</comment>
<proteinExistence type="predicted"/>
<name>A0ABQ9IGK7_9NEOP</name>
<organism evidence="2 3">
    <name type="scientific">Dryococelus australis</name>
    <dbReference type="NCBI Taxonomy" id="614101"/>
    <lineage>
        <taxon>Eukaryota</taxon>
        <taxon>Metazoa</taxon>
        <taxon>Ecdysozoa</taxon>
        <taxon>Arthropoda</taxon>
        <taxon>Hexapoda</taxon>
        <taxon>Insecta</taxon>
        <taxon>Pterygota</taxon>
        <taxon>Neoptera</taxon>
        <taxon>Polyneoptera</taxon>
        <taxon>Phasmatodea</taxon>
        <taxon>Verophasmatodea</taxon>
        <taxon>Anareolatae</taxon>
        <taxon>Phasmatidae</taxon>
        <taxon>Eurycanthinae</taxon>
        <taxon>Dryococelus</taxon>
    </lineage>
</organism>
<protein>
    <submittedName>
        <fullName evidence="2">Uncharacterized protein</fullName>
    </submittedName>
</protein>